<evidence type="ECO:0000313" key="2">
    <source>
        <dbReference type="Proteomes" id="UP000724148"/>
    </source>
</evidence>
<evidence type="ECO:0000313" key="1">
    <source>
        <dbReference type="EMBL" id="MBI2096788.1"/>
    </source>
</evidence>
<proteinExistence type="predicted"/>
<gene>
    <name evidence="1" type="ORF">HYT40_01360</name>
</gene>
<sequence>MKKAAKEFVKPKTALANYQFVPTGGQLVVGTEAIVTSAAAAATEGINVGSWNGTLADDNFQWVATTTASGIDIQLILGGAQLNGANKLIIQTEIDIDSAATALAIQICDWSDATSVDNAEDAQCTGGGWRTLNTKNASQAAVTWTSVTPTALQWHIYNGYWSTGTTGGSAVNTPLSNFVNGSNQIRIRYFSTDSTISQVAVDYLRVYAVVDPIYSPGDFVNQGSGTAAGHYGNANVVGNTASAQQTTTGDAVHLQVPGTAGSVADFYLKFKNIKTYTGMNTILVATDTSCSAATNGLQYRFAVRNFTTSSWEDISSSIDCYATDVFYQFAKNNVTISNYINGSSEIWIRGYGLANSTTNLRLDQMYVMLGTTNTDSASCEISFGSNSSGRMASNPSSPYADQFTAVAIDSTSMYLGGYDTAGGDNEWRVEKRNLSDGALNTSFGNSGIVTSDPSTGSDQILAIATTSDAIFLGGFDSTQTNNQWRVEKRDITTGALVTAFAQNGVLILNPSANQDRIYGIAVDAASLYIAGEDRTPATANAQWRIQKHDITTGATTTAFGTNGVLYNNSGSSNDIPYAVAVDSSSIYIAGVASSTSQGTLGWKVEKHDITTGATTTAFDTDGVWEMDPSTGALDEIRAMSIDGTSIYLAGMDSMPGGATPAQWRIQKHDITTGATTTAFSGDGAITYNGGADNDWVTSLAFDGTNLYAAGFNDDDAGTMQILAYDNTTGATTTAFDADGIVLAEDGGDDRFNAVAVVGSNLFMGGWGSGTPTANNQWVIEKRDSSTGLLVTSGFGANTCADTRNIDSTATSTINFWNLQTEDESSNMSHAYYPMDTDADAVVEEAASANIPFSVTAPSNGTITGLMFAGRQMAGASGATAATVQLGIQDFSGLTSTIGGWSAVGSANTVAMVYTDNVTVGGVASGGLAGWMTNPEDHIDTVNNKMNVRLRTTIDGPTAMNTAAMWDFAMVSLQWAET</sequence>
<protein>
    <submittedName>
        <fullName evidence="1">Uncharacterized protein</fullName>
    </submittedName>
</protein>
<feature type="non-terminal residue" evidence="1">
    <location>
        <position position="977"/>
    </location>
</feature>
<dbReference type="Proteomes" id="UP000724148">
    <property type="component" value="Unassembled WGS sequence"/>
</dbReference>
<accession>A0A931WNM6</accession>
<name>A0A931WNM6_9BACT</name>
<organism evidence="1 2">
    <name type="scientific">Candidatus Sungiibacteriota bacterium</name>
    <dbReference type="NCBI Taxonomy" id="2750080"/>
    <lineage>
        <taxon>Bacteria</taxon>
        <taxon>Candidatus Sungiibacteriota</taxon>
    </lineage>
</organism>
<dbReference type="SUPFAM" id="SSF63825">
    <property type="entry name" value="YWTD domain"/>
    <property type="match status" value="1"/>
</dbReference>
<comment type="caution">
    <text evidence="1">The sequence shown here is derived from an EMBL/GenBank/DDBJ whole genome shotgun (WGS) entry which is preliminary data.</text>
</comment>
<dbReference type="AlphaFoldDB" id="A0A931WNM6"/>
<reference evidence="1" key="1">
    <citation type="submission" date="2020-07" db="EMBL/GenBank/DDBJ databases">
        <title>Huge and variable diversity of episymbiotic CPR bacteria and DPANN archaea in groundwater ecosystems.</title>
        <authorList>
            <person name="He C.Y."/>
            <person name="Keren R."/>
            <person name="Whittaker M."/>
            <person name="Farag I.F."/>
            <person name="Doudna J."/>
            <person name="Cate J.H.D."/>
            <person name="Banfield J.F."/>
        </authorList>
    </citation>
    <scope>NUCLEOTIDE SEQUENCE</scope>
    <source>
        <strain evidence="1">NC_groundwater_193_Ag_S-0.1um_51_7</strain>
    </source>
</reference>
<dbReference type="EMBL" id="JACOZA010000034">
    <property type="protein sequence ID" value="MBI2096788.1"/>
    <property type="molecule type" value="Genomic_DNA"/>
</dbReference>